<gene>
    <name evidence="15" type="ORF">NATSA_05550</name>
</gene>
<dbReference type="InterPro" id="IPR003739">
    <property type="entry name" value="Lys_aminomutase/Glu_NH3_mut"/>
</dbReference>
<dbReference type="RefSeq" id="WP_210511017.1">
    <property type="nucleotide sequence ID" value="NZ_JAFIDN010000003.1"/>
</dbReference>
<keyword evidence="10" id="KW-0413">Isomerase</keyword>
<proteinExistence type="inferred from homology"/>
<dbReference type="PROSITE" id="PS51918">
    <property type="entry name" value="RADICAL_SAM"/>
    <property type="match status" value="1"/>
</dbReference>
<dbReference type="Gene3D" id="3.20.20.70">
    <property type="entry name" value="Aldolase class I"/>
    <property type="match status" value="1"/>
</dbReference>
<evidence type="ECO:0000256" key="8">
    <source>
        <dbReference type="ARBA" id="ARBA00023004"/>
    </source>
</evidence>
<reference evidence="15" key="1">
    <citation type="submission" date="2021-02" db="EMBL/GenBank/DDBJ databases">
        <title>Natronogracilivirga saccharolytica gen. nov. sp. nov. a new anaerobic, haloalkiliphilic carbohydrate-fermenting bacterium from soda lake and proposing of Cyclonatronumiaceae fam. nov. in the phylum Balneolaeota.</title>
        <authorList>
            <person name="Zhilina T.N."/>
            <person name="Sorokin D.Y."/>
            <person name="Zavarzina D.G."/>
            <person name="Toshchakov S.V."/>
            <person name="Kublanov I.V."/>
        </authorList>
    </citation>
    <scope>NUCLEOTIDE SEQUENCE</scope>
    <source>
        <strain evidence="15">Z-1702</strain>
    </source>
</reference>
<keyword evidence="16" id="KW-1185">Reference proteome</keyword>
<feature type="compositionally biased region" description="Polar residues" evidence="13">
    <location>
        <begin position="9"/>
        <end position="19"/>
    </location>
</feature>
<dbReference type="PANTHER" id="PTHR30538">
    <property type="entry name" value="LYSINE 2,3-AMINOMUTASE-RELATED"/>
    <property type="match status" value="1"/>
</dbReference>
<comment type="cofactor">
    <cofactor evidence="1 12">
        <name>pyridoxal 5'-phosphate</name>
        <dbReference type="ChEBI" id="CHEBI:597326"/>
    </cofactor>
</comment>
<evidence type="ECO:0000256" key="6">
    <source>
        <dbReference type="ARBA" id="ARBA00022723"/>
    </source>
</evidence>
<keyword evidence="5" id="KW-0949">S-adenosyl-L-methionine</keyword>
<evidence type="ECO:0000313" key="15">
    <source>
        <dbReference type="EMBL" id="MBP3192122.1"/>
    </source>
</evidence>
<keyword evidence="8" id="KW-0408">Iron</keyword>
<evidence type="ECO:0000256" key="4">
    <source>
        <dbReference type="ARBA" id="ARBA00022485"/>
    </source>
</evidence>
<evidence type="ECO:0000256" key="12">
    <source>
        <dbReference type="PIRSR" id="PIRSR603739-50"/>
    </source>
</evidence>
<feature type="domain" description="Radical SAM core" evidence="14">
    <location>
        <begin position="126"/>
        <end position="338"/>
    </location>
</feature>
<dbReference type="PANTHER" id="PTHR30538:SF1">
    <property type="entry name" value="L-LYSINE 2,3-AMINOMUTASE"/>
    <property type="match status" value="1"/>
</dbReference>
<dbReference type="EMBL" id="JAFIDN010000003">
    <property type="protein sequence ID" value="MBP3192122.1"/>
    <property type="molecule type" value="Genomic_DNA"/>
</dbReference>
<feature type="region of interest" description="Disordered" evidence="13">
    <location>
        <begin position="1"/>
        <end position="28"/>
    </location>
</feature>
<comment type="similarity">
    <text evidence="3">Belongs to the radical SAM superfamily. KamA family.</text>
</comment>
<evidence type="ECO:0000256" key="9">
    <source>
        <dbReference type="ARBA" id="ARBA00023014"/>
    </source>
</evidence>
<keyword evidence="4 11" id="KW-0004">4Fe-4S</keyword>
<evidence type="ECO:0000256" key="3">
    <source>
        <dbReference type="ARBA" id="ARBA00008703"/>
    </source>
</evidence>
<evidence type="ECO:0000256" key="10">
    <source>
        <dbReference type="ARBA" id="ARBA00023235"/>
    </source>
</evidence>
<dbReference type="SFLD" id="SFLDS00029">
    <property type="entry name" value="Radical_SAM"/>
    <property type="match status" value="1"/>
</dbReference>
<dbReference type="Proteomes" id="UP000673975">
    <property type="component" value="Unassembled WGS sequence"/>
</dbReference>
<dbReference type="NCBIfam" id="TIGR00238">
    <property type="entry name" value="KamA family radical SAM protein"/>
    <property type="match status" value="1"/>
</dbReference>
<feature type="modified residue" description="N6-(pyridoxal phosphate)lysine" evidence="12">
    <location>
        <position position="350"/>
    </location>
</feature>
<dbReference type="GO" id="GO:0016853">
    <property type="term" value="F:isomerase activity"/>
    <property type="evidence" value="ECO:0007669"/>
    <property type="project" value="UniProtKB-KW"/>
</dbReference>
<dbReference type="Pfam" id="PF12544">
    <property type="entry name" value="LAM_C"/>
    <property type="match status" value="1"/>
</dbReference>
<dbReference type="AlphaFoldDB" id="A0A8J7UV23"/>
<evidence type="ECO:0000256" key="7">
    <source>
        <dbReference type="ARBA" id="ARBA00022898"/>
    </source>
</evidence>
<dbReference type="GO" id="GO:0051539">
    <property type="term" value="F:4 iron, 4 sulfur cluster binding"/>
    <property type="evidence" value="ECO:0007669"/>
    <property type="project" value="UniProtKB-KW"/>
</dbReference>
<feature type="binding site" evidence="11">
    <location>
        <position position="147"/>
    </location>
    <ligand>
        <name>[4Fe-4S] cluster</name>
        <dbReference type="ChEBI" id="CHEBI:49883"/>
        <note>4Fe-4S-S-AdoMet</note>
    </ligand>
</feature>
<dbReference type="SFLD" id="SFLDG01070">
    <property type="entry name" value="PLP-dependent"/>
    <property type="match status" value="1"/>
</dbReference>
<dbReference type="CDD" id="cd01335">
    <property type="entry name" value="Radical_SAM"/>
    <property type="match status" value="1"/>
</dbReference>
<dbReference type="InterPro" id="IPR025895">
    <property type="entry name" value="LAM_C_dom"/>
</dbReference>
<evidence type="ECO:0000313" key="16">
    <source>
        <dbReference type="Proteomes" id="UP000673975"/>
    </source>
</evidence>
<keyword evidence="9 11" id="KW-0411">Iron-sulfur</keyword>
<evidence type="ECO:0000256" key="1">
    <source>
        <dbReference type="ARBA" id="ARBA00001933"/>
    </source>
</evidence>
<dbReference type="PIRSF" id="PIRSF004911">
    <property type="entry name" value="DUF160"/>
    <property type="match status" value="1"/>
</dbReference>
<dbReference type="Pfam" id="PF04055">
    <property type="entry name" value="Radical_SAM"/>
    <property type="match status" value="1"/>
</dbReference>
<dbReference type="SUPFAM" id="SSF102114">
    <property type="entry name" value="Radical SAM enzymes"/>
    <property type="match status" value="1"/>
</dbReference>
<accession>A0A8J7UV23</accession>
<evidence type="ECO:0000256" key="13">
    <source>
        <dbReference type="SAM" id="MobiDB-lite"/>
    </source>
</evidence>
<keyword evidence="7 12" id="KW-0663">Pyridoxal phosphate</keyword>
<evidence type="ECO:0000256" key="11">
    <source>
        <dbReference type="PIRSR" id="PIRSR004911-1"/>
    </source>
</evidence>
<sequence>MKPIRETNHTSPSSDQPSRNGRAAKAETSGWTDWKWQMKNRIRSLDELQKWVSLSREELEGLERTTSYFRWRITPYYASLMDPDNPQCPVRRQVVPHADEMDDDVDIDALDPLEEQAHSPVKNLIHNYKDRVAFCVTTECAVYCRYCLRKRMVGDGTQALNREELQLAIDYLADHGEIRDVLLTGGDPLSLNDENLEWIISRLRAIPHIDIIRIGTRYPVLNPFRITDELCRIISENHPVWINTHFNHAAEITGDARHAIDKLTRAGVPVGNQTVLLKGINDDAETLKSLFHELVTCRVRPYYLYHAQLIGGTRHFRTTIERGMELMEQLRGRLSGFAIPLYVLDTPHGKIPLTPNGFRGRDGSYVSVQSYEGEIWREYNPADL</sequence>
<dbReference type="InterPro" id="IPR007197">
    <property type="entry name" value="rSAM"/>
</dbReference>
<dbReference type="Gene3D" id="6.10.140.1170">
    <property type="match status" value="1"/>
</dbReference>
<evidence type="ECO:0000256" key="2">
    <source>
        <dbReference type="ARBA" id="ARBA00001966"/>
    </source>
</evidence>
<dbReference type="InterPro" id="IPR058240">
    <property type="entry name" value="rSAM_sf"/>
</dbReference>
<feature type="binding site" evidence="11">
    <location>
        <position position="144"/>
    </location>
    <ligand>
        <name>[4Fe-4S] cluster</name>
        <dbReference type="ChEBI" id="CHEBI:49883"/>
        <note>4Fe-4S-S-AdoMet</note>
    </ligand>
</feature>
<dbReference type="InterPro" id="IPR013785">
    <property type="entry name" value="Aldolase_TIM"/>
</dbReference>
<evidence type="ECO:0000259" key="14">
    <source>
        <dbReference type="PROSITE" id="PS51918"/>
    </source>
</evidence>
<protein>
    <submittedName>
        <fullName evidence="15">KamA family radical SAM protein</fullName>
    </submittedName>
</protein>
<comment type="caution">
    <text evidence="15">The sequence shown here is derived from an EMBL/GenBank/DDBJ whole genome shotgun (WGS) entry which is preliminary data.</text>
</comment>
<feature type="binding site" evidence="11">
    <location>
        <position position="140"/>
    </location>
    <ligand>
        <name>[4Fe-4S] cluster</name>
        <dbReference type="ChEBI" id="CHEBI:49883"/>
        <note>4Fe-4S-S-AdoMet</note>
    </ligand>
</feature>
<organism evidence="15 16">
    <name type="scientific">Natronogracilivirga saccharolytica</name>
    <dbReference type="NCBI Taxonomy" id="2812953"/>
    <lineage>
        <taxon>Bacteria</taxon>
        <taxon>Pseudomonadati</taxon>
        <taxon>Balneolota</taxon>
        <taxon>Balneolia</taxon>
        <taxon>Balneolales</taxon>
        <taxon>Cyclonatronaceae</taxon>
        <taxon>Natronogracilivirga</taxon>
    </lineage>
</organism>
<name>A0A8J7UV23_9BACT</name>
<evidence type="ECO:0000256" key="5">
    <source>
        <dbReference type="ARBA" id="ARBA00022691"/>
    </source>
</evidence>
<comment type="cofactor">
    <cofactor evidence="2">
        <name>[4Fe-4S] cluster</name>
        <dbReference type="ChEBI" id="CHEBI:49883"/>
    </cofactor>
</comment>
<keyword evidence="6 11" id="KW-0479">Metal-binding</keyword>
<dbReference type="GO" id="GO:0046872">
    <property type="term" value="F:metal ion binding"/>
    <property type="evidence" value="ECO:0007669"/>
    <property type="project" value="UniProtKB-KW"/>
</dbReference>